<protein>
    <submittedName>
        <fullName evidence="2">Uncharacterized protein</fullName>
    </submittedName>
</protein>
<comment type="caution">
    <text evidence="2">The sequence shown here is derived from an EMBL/GenBank/DDBJ whole genome shotgun (WGS) entry which is preliminary data.</text>
</comment>
<accession>A0A2A5WXK8</accession>
<feature type="transmembrane region" description="Helical" evidence="1">
    <location>
        <begin position="30"/>
        <end position="52"/>
    </location>
</feature>
<organism evidence="2 3">
    <name type="scientific">OM182 bacterium MED-G24</name>
    <dbReference type="NCBI Taxonomy" id="1986255"/>
    <lineage>
        <taxon>Bacteria</taxon>
        <taxon>Pseudomonadati</taxon>
        <taxon>Pseudomonadota</taxon>
        <taxon>Gammaproteobacteria</taxon>
        <taxon>OMG group</taxon>
        <taxon>OM182 clade</taxon>
    </lineage>
</organism>
<keyword evidence="1" id="KW-1133">Transmembrane helix</keyword>
<reference evidence="2 3" key="1">
    <citation type="submission" date="2017-08" db="EMBL/GenBank/DDBJ databases">
        <title>Fine stratification of microbial communities through a metagenomic profile of the photic zone.</title>
        <authorList>
            <person name="Haro-Moreno J.M."/>
            <person name="Lopez-Perez M."/>
            <person name="De La Torre J."/>
            <person name="Picazo A."/>
            <person name="Camacho A."/>
            <person name="Rodriguez-Valera F."/>
        </authorList>
    </citation>
    <scope>NUCLEOTIDE SEQUENCE [LARGE SCALE GENOMIC DNA]</scope>
    <source>
        <strain evidence="2">MED-G24</strain>
    </source>
</reference>
<feature type="transmembrane region" description="Helical" evidence="1">
    <location>
        <begin position="64"/>
        <end position="85"/>
    </location>
</feature>
<sequence length="91" mass="9894">MLLSLGLYVHVTLLTIFNDGLDYGLPATGFLMLPVAGLTTILFLGALSYHIVKLNVAEVRAQPGFATNVILLLISLLGMIGAWQLRMFVTF</sequence>
<evidence type="ECO:0000313" key="2">
    <source>
        <dbReference type="EMBL" id="PDH40816.1"/>
    </source>
</evidence>
<proteinExistence type="predicted"/>
<dbReference type="EMBL" id="NTKD01000008">
    <property type="protein sequence ID" value="PDH40816.1"/>
    <property type="molecule type" value="Genomic_DNA"/>
</dbReference>
<evidence type="ECO:0000256" key="1">
    <source>
        <dbReference type="SAM" id="Phobius"/>
    </source>
</evidence>
<dbReference type="AlphaFoldDB" id="A0A2A5WXK8"/>
<gene>
    <name evidence="2" type="ORF">CNE99_02655</name>
</gene>
<keyword evidence="1" id="KW-0472">Membrane</keyword>
<name>A0A2A5WXK8_9GAMM</name>
<evidence type="ECO:0000313" key="3">
    <source>
        <dbReference type="Proteomes" id="UP000219327"/>
    </source>
</evidence>
<keyword evidence="1" id="KW-0812">Transmembrane</keyword>
<dbReference type="Proteomes" id="UP000219327">
    <property type="component" value="Unassembled WGS sequence"/>
</dbReference>